<sequence length="59" mass="7203">ESFFGHFKDECSYKECKTFEELVTAIDKYMDYYNNYRCQWDLKKMTPIQYGNHLNCIAE</sequence>
<proteinExistence type="predicted"/>
<accession>X1E5I0</accession>
<comment type="caution">
    <text evidence="2">The sequence shown here is derived from an EMBL/GenBank/DDBJ whole genome shotgun (WGS) entry which is preliminary data.</text>
</comment>
<protein>
    <recommendedName>
        <fullName evidence="1">Integrase catalytic domain-containing protein</fullName>
    </recommendedName>
</protein>
<dbReference type="Pfam" id="PF13333">
    <property type="entry name" value="rve_2"/>
    <property type="match status" value="1"/>
</dbReference>
<gene>
    <name evidence="2" type="ORF">S01H4_52858</name>
</gene>
<name>X1E5I0_9ZZZZ</name>
<dbReference type="SUPFAM" id="SSF53098">
    <property type="entry name" value="Ribonuclease H-like"/>
    <property type="match status" value="1"/>
</dbReference>
<reference evidence="2" key="1">
    <citation type="journal article" date="2014" name="Front. Microbiol.">
        <title>High frequency of phylogenetically diverse reductive dehalogenase-homologous genes in deep subseafloor sedimentary metagenomes.</title>
        <authorList>
            <person name="Kawai M."/>
            <person name="Futagami T."/>
            <person name="Toyoda A."/>
            <person name="Takaki Y."/>
            <person name="Nishi S."/>
            <person name="Hori S."/>
            <person name="Arai W."/>
            <person name="Tsubouchi T."/>
            <person name="Morono Y."/>
            <person name="Uchiyama I."/>
            <person name="Ito T."/>
            <person name="Fujiyama A."/>
            <person name="Inagaki F."/>
            <person name="Takami H."/>
        </authorList>
    </citation>
    <scope>NUCLEOTIDE SEQUENCE</scope>
    <source>
        <strain evidence="2">Expedition CK06-06</strain>
    </source>
</reference>
<dbReference type="InterPro" id="IPR012337">
    <property type="entry name" value="RNaseH-like_sf"/>
</dbReference>
<feature type="non-terminal residue" evidence="2">
    <location>
        <position position="1"/>
    </location>
</feature>
<organism evidence="2">
    <name type="scientific">marine sediment metagenome</name>
    <dbReference type="NCBI Taxonomy" id="412755"/>
    <lineage>
        <taxon>unclassified sequences</taxon>
        <taxon>metagenomes</taxon>
        <taxon>ecological metagenomes</taxon>
    </lineage>
</organism>
<evidence type="ECO:0000259" key="1">
    <source>
        <dbReference type="Pfam" id="PF13333"/>
    </source>
</evidence>
<dbReference type="AlphaFoldDB" id="X1E5I0"/>
<evidence type="ECO:0000313" key="2">
    <source>
        <dbReference type="EMBL" id="GAH15655.1"/>
    </source>
</evidence>
<dbReference type="InterPro" id="IPR001584">
    <property type="entry name" value="Integrase_cat-core"/>
</dbReference>
<feature type="domain" description="Integrase catalytic" evidence="1">
    <location>
        <begin position="1"/>
        <end position="53"/>
    </location>
</feature>
<dbReference type="EMBL" id="BART01030242">
    <property type="protein sequence ID" value="GAH15655.1"/>
    <property type="molecule type" value="Genomic_DNA"/>
</dbReference>
<dbReference type="GO" id="GO:0015074">
    <property type="term" value="P:DNA integration"/>
    <property type="evidence" value="ECO:0007669"/>
    <property type="project" value="InterPro"/>
</dbReference>